<keyword evidence="1" id="KW-0812">Transmembrane</keyword>
<evidence type="ECO:0000256" key="1">
    <source>
        <dbReference type="SAM" id="Phobius"/>
    </source>
</evidence>
<protein>
    <recommendedName>
        <fullName evidence="2">YrhK domain-containing protein</fullName>
    </recommendedName>
</protein>
<name>A0A7Y9J6D0_9PSEU</name>
<sequence>MPDDPNDPNITLSLGGREITIRDRYETASIVNDVLIAIEFFVGSFFFFSWFEEIAPKDVGVWLFVVGSAQLMIRPAIRLARRVSLRRMAASSGSQRYHADSQDF</sequence>
<dbReference type="Pfam" id="PF14145">
    <property type="entry name" value="YrhK"/>
    <property type="match status" value="1"/>
</dbReference>
<comment type="caution">
    <text evidence="3">The sequence shown here is derived from an EMBL/GenBank/DDBJ whole genome shotgun (WGS) entry which is preliminary data.</text>
</comment>
<keyword evidence="1" id="KW-0472">Membrane</keyword>
<keyword evidence="1" id="KW-1133">Transmembrane helix</keyword>
<dbReference type="RefSeq" id="WP_343054075.1">
    <property type="nucleotide sequence ID" value="NZ_BAABHP010000028.1"/>
</dbReference>
<evidence type="ECO:0000259" key="2">
    <source>
        <dbReference type="Pfam" id="PF14145"/>
    </source>
</evidence>
<accession>A0A7Y9J6D0</accession>
<dbReference type="EMBL" id="JACCBN010000001">
    <property type="protein sequence ID" value="NYD36384.1"/>
    <property type="molecule type" value="Genomic_DNA"/>
</dbReference>
<dbReference type="Proteomes" id="UP000535890">
    <property type="component" value="Unassembled WGS sequence"/>
</dbReference>
<organism evidence="3 4">
    <name type="scientific">Actinomycetospora corticicola</name>
    <dbReference type="NCBI Taxonomy" id="663602"/>
    <lineage>
        <taxon>Bacteria</taxon>
        <taxon>Bacillati</taxon>
        <taxon>Actinomycetota</taxon>
        <taxon>Actinomycetes</taxon>
        <taxon>Pseudonocardiales</taxon>
        <taxon>Pseudonocardiaceae</taxon>
        <taxon>Actinomycetospora</taxon>
    </lineage>
</organism>
<dbReference type="AlphaFoldDB" id="A0A7Y9J6D0"/>
<feature type="transmembrane region" description="Helical" evidence="1">
    <location>
        <begin position="60"/>
        <end position="77"/>
    </location>
</feature>
<feature type="transmembrane region" description="Helical" evidence="1">
    <location>
        <begin position="30"/>
        <end position="48"/>
    </location>
</feature>
<reference evidence="3 4" key="1">
    <citation type="submission" date="2020-07" db="EMBL/GenBank/DDBJ databases">
        <title>Sequencing the genomes of 1000 actinobacteria strains.</title>
        <authorList>
            <person name="Klenk H.-P."/>
        </authorList>
    </citation>
    <scope>NUCLEOTIDE SEQUENCE [LARGE SCALE GENOMIC DNA]</scope>
    <source>
        <strain evidence="3 4">DSM 45772</strain>
    </source>
</reference>
<evidence type="ECO:0000313" key="3">
    <source>
        <dbReference type="EMBL" id="NYD36384.1"/>
    </source>
</evidence>
<gene>
    <name evidence="3" type="ORF">BJ983_002486</name>
</gene>
<evidence type="ECO:0000313" key="4">
    <source>
        <dbReference type="Proteomes" id="UP000535890"/>
    </source>
</evidence>
<dbReference type="InterPro" id="IPR025424">
    <property type="entry name" value="YrhK_domain"/>
</dbReference>
<feature type="domain" description="YrhK" evidence="2">
    <location>
        <begin position="24"/>
        <end position="82"/>
    </location>
</feature>
<proteinExistence type="predicted"/>
<keyword evidence="4" id="KW-1185">Reference proteome</keyword>